<accession>A0A9D2FZS1</accession>
<feature type="transmembrane region" description="Helical" evidence="1">
    <location>
        <begin position="365"/>
        <end position="387"/>
    </location>
</feature>
<feature type="transmembrane region" description="Helical" evidence="1">
    <location>
        <begin position="320"/>
        <end position="345"/>
    </location>
</feature>
<evidence type="ECO:0000256" key="1">
    <source>
        <dbReference type="SAM" id="Phobius"/>
    </source>
</evidence>
<dbReference type="EMBL" id="DXBE01000056">
    <property type="protein sequence ID" value="HIZ69735.1"/>
    <property type="molecule type" value="Genomic_DNA"/>
</dbReference>
<proteinExistence type="predicted"/>
<gene>
    <name evidence="2" type="ORF">H9966_07650</name>
</gene>
<dbReference type="Proteomes" id="UP000824055">
    <property type="component" value="Unassembled WGS sequence"/>
</dbReference>
<keyword evidence="1" id="KW-0812">Transmembrane</keyword>
<comment type="caution">
    <text evidence="2">The sequence shown here is derived from an EMBL/GenBank/DDBJ whole genome shotgun (WGS) entry which is preliminary data.</text>
</comment>
<evidence type="ECO:0000313" key="2">
    <source>
        <dbReference type="EMBL" id="HIZ69735.1"/>
    </source>
</evidence>
<evidence type="ECO:0000313" key="3">
    <source>
        <dbReference type="Proteomes" id="UP000824055"/>
    </source>
</evidence>
<reference evidence="2" key="2">
    <citation type="submission" date="2021-04" db="EMBL/GenBank/DDBJ databases">
        <authorList>
            <person name="Gilroy R."/>
        </authorList>
    </citation>
    <scope>NUCLEOTIDE SEQUENCE</scope>
    <source>
        <strain evidence="2">ChiHecec3B27-8219</strain>
    </source>
</reference>
<keyword evidence="1" id="KW-0472">Membrane</keyword>
<feature type="transmembrane region" description="Helical" evidence="1">
    <location>
        <begin position="267"/>
        <end position="299"/>
    </location>
</feature>
<feature type="transmembrane region" description="Helical" evidence="1">
    <location>
        <begin position="12"/>
        <end position="38"/>
    </location>
</feature>
<protein>
    <submittedName>
        <fullName evidence="2">ABC transporter permease</fullName>
    </submittedName>
</protein>
<keyword evidence="1" id="KW-1133">Transmembrane helix</keyword>
<reference evidence="2" key="1">
    <citation type="journal article" date="2021" name="PeerJ">
        <title>Extensive microbial diversity within the chicken gut microbiome revealed by metagenomics and culture.</title>
        <authorList>
            <person name="Gilroy R."/>
            <person name="Ravi A."/>
            <person name="Getino M."/>
            <person name="Pursley I."/>
            <person name="Horton D.L."/>
            <person name="Alikhan N.F."/>
            <person name="Baker D."/>
            <person name="Gharbi K."/>
            <person name="Hall N."/>
            <person name="Watson M."/>
            <person name="Adriaenssens E.M."/>
            <person name="Foster-Nyarko E."/>
            <person name="Jarju S."/>
            <person name="Secka A."/>
            <person name="Antonio M."/>
            <person name="Oren A."/>
            <person name="Chaudhuri R.R."/>
            <person name="La Ragione R."/>
            <person name="Hildebrand F."/>
            <person name="Pallen M.J."/>
        </authorList>
    </citation>
    <scope>NUCLEOTIDE SEQUENCE</scope>
    <source>
        <strain evidence="2">ChiHecec3B27-8219</strain>
    </source>
</reference>
<name>A0A9D2FZS1_9BACT</name>
<organism evidence="2 3">
    <name type="scientific">Candidatus Prevotella avicola</name>
    <dbReference type="NCBI Taxonomy" id="2838738"/>
    <lineage>
        <taxon>Bacteria</taxon>
        <taxon>Pseudomonadati</taxon>
        <taxon>Bacteroidota</taxon>
        <taxon>Bacteroidia</taxon>
        <taxon>Bacteroidales</taxon>
        <taxon>Prevotellaceae</taxon>
        <taxon>Prevotella</taxon>
    </lineage>
</organism>
<sequence length="401" mass="45179">MRLVWKLLRQHISVPQFAGFFFANLVGMLIVLLGFQFYHDVLPVFTAKDSFLKADYLILSKRVGTADVFTGRGHEFSGSEIDDLSAQPFVTSVGKFTSTNYRVDASLSVNGIPLMKTDFFFESVPDDFVDVSSSEWEYRPGDKRVPIILPRSYINMYNFGFAQTRSLPKISEGLLGMIDLGILIRGNGQEERFHGKVIGFSNRLNTILVPQSFMDWSNARFAPGEPTKSTRLIVQVGNPADERVTTYLEKKGYEVESDKLAAEKTTYFLRMVVSLVMVVGLVISVLSFYILMLSVYLLVQKNASKLENLLLIGYSPARVAMPYQVLTIALNVAVLFMAWALLSVARGYYMDILTTLFPQMESGGLWPSIVAGLILFLVVSVLNVIVVRRKVMRVWHRKDIE</sequence>
<dbReference type="AlphaFoldDB" id="A0A9D2FZS1"/>